<comment type="caution">
    <text evidence="1">The sequence shown here is derived from an EMBL/GenBank/DDBJ whole genome shotgun (WGS) entry which is preliminary data.</text>
</comment>
<dbReference type="Proteomes" id="UP000245506">
    <property type="component" value="Unassembled WGS sequence"/>
</dbReference>
<protein>
    <submittedName>
        <fullName evidence="1">Uncharacterized protein</fullName>
    </submittedName>
</protein>
<name>A0A317CMF8_9GAMM</name>
<dbReference type="EMBL" id="QGKL01000019">
    <property type="protein sequence ID" value="PWQ97502.1"/>
    <property type="molecule type" value="Genomic_DNA"/>
</dbReference>
<dbReference type="RefSeq" id="WP_109822544.1">
    <property type="nucleotide sequence ID" value="NZ_QGKL01000019.1"/>
</dbReference>
<evidence type="ECO:0000313" key="1">
    <source>
        <dbReference type="EMBL" id="PWQ97502.1"/>
    </source>
</evidence>
<gene>
    <name evidence="1" type="ORF">DKT75_06145</name>
</gene>
<accession>A0A317CMF8</accession>
<proteinExistence type="predicted"/>
<keyword evidence="2" id="KW-1185">Reference proteome</keyword>
<reference evidence="1 2" key="1">
    <citation type="submission" date="2018-05" db="EMBL/GenBank/DDBJ databases">
        <title>Leucothrix arctica sp. nov., isolated from Arctic seawater.</title>
        <authorList>
            <person name="Choi A."/>
            <person name="Baek K."/>
        </authorList>
    </citation>
    <scope>NUCLEOTIDE SEQUENCE [LARGE SCALE GENOMIC DNA]</scope>
    <source>
        <strain evidence="1 2">IMCC9719</strain>
    </source>
</reference>
<organism evidence="1 2">
    <name type="scientific">Leucothrix arctica</name>
    <dbReference type="NCBI Taxonomy" id="1481894"/>
    <lineage>
        <taxon>Bacteria</taxon>
        <taxon>Pseudomonadati</taxon>
        <taxon>Pseudomonadota</taxon>
        <taxon>Gammaproteobacteria</taxon>
        <taxon>Thiotrichales</taxon>
        <taxon>Thiotrichaceae</taxon>
        <taxon>Leucothrix</taxon>
    </lineage>
</organism>
<dbReference type="OrthoDB" id="583303at2"/>
<evidence type="ECO:0000313" key="2">
    <source>
        <dbReference type="Proteomes" id="UP000245506"/>
    </source>
</evidence>
<dbReference type="AlphaFoldDB" id="A0A317CMF8"/>
<sequence length="113" mass="12058">MSKVKIGSVHNSNIVVGNVQGGVTHTNDTTTNNQQINEIALEIRKLIPEESSTSLAHMEAATKVIEHIENDRSLAEKIMGSLKDGSIDALGQALNHPAASFIIGAIKSWKGQS</sequence>